<evidence type="ECO:0000313" key="3">
    <source>
        <dbReference type="Proteomes" id="UP000261340"/>
    </source>
</evidence>
<dbReference type="PANTHER" id="PTHR43591">
    <property type="entry name" value="METHYLTRANSFERASE"/>
    <property type="match status" value="1"/>
</dbReference>
<feature type="domain" description="Methyltransferase" evidence="1">
    <location>
        <begin position="84"/>
        <end position="195"/>
    </location>
</feature>
<evidence type="ECO:0000313" key="2">
    <source>
        <dbReference type="Ensembl" id="ENSACIP00000019489.1"/>
    </source>
</evidence>
<dbReference type="STRING" id="61819.ENSACIP00000019489"/>
<dbReference type="InterPro" id="IPR025714">
    <property type="entry name" value="Methyltranfer_dom"/>
</dbReference>
<dbReference type="PANTHER" id="PTHR43591:SF101">
    <property type="entry name" value="METHYLTRANSFERASE-LIKE PROTEIN 27"/>
    <property type="match status" value="1"/>
</dbReference>
<accession>A0A3Q0S3U0</accession>
<dbReference type="Ensembl" id="ENSACIT00000020009.1">
    <property type="protein sequence ID" value="ENSACIP00000019489.1"/>
    <property type="gene ID" value="ENSACIG00000015170.1"/>
</dbReference>
<reference evidence="2" key="2">
    <citation type="submission" date="2025-09" db="UniProtKB">
        <authorList>
            <consortium name="Ensembl"/>
        </authorList>
    </citation>
    <scope>IDENTIFICATION</scope>
</reference>
<organism evidence="2 3">
    <name type="scientific">Amphilophus citrinellus</name>
    <name type="common">Midas cichlid</name>
    <name type="synonym">Cichlasoma citrinellum</name>
    <dbReference type="NCBI Taxonomy" id="61819"/>
    <lineage>
        <taxon>Eukaryota</taxon>
        <taxon>Metazoa</taxon>
        <taxon>Chordata</taxon>
        <taxon>Craniata</taxon>
        <taxon>Vertebrata</taxon>
        <taxon>Euteleostomi</taxon>
        <taxon>Actinopterygii</taxon>
        <taxon>Neopterygii</taxon>
        <taxon>Teleostei</taxon>
        <taxon>Neoteleostei</taxon>
        <taxon>Acanthomorphata</taxon>
        <taxon>Ovalentaria</taxon>
        <taxon>Cichlomorphae</taxon>
        <taxon>Cichliformes</taxon>
        <taxon>Cichlidae</taxon>
        <taxon>New World cichlids</taxon>
        <taxon>Cichlasomatinae</taxon>
        <taxon>Heroini</taxon>
        <taxon>Amphilophus</taxon>
    </lineage>
</organism>
<evidence type="ECO:0000259" key="1">
    <source>
        <dbReference type="Pfam" id="PF13847"/>
    </source>
</evidence>
<dbReference type="GeneTree" id="ENSGT00530000063975"/>
<keyword evidence="3" id="KW-1185">Reference proteome</keyword>
<dbReference type="AlphaFoldDB" id="A0A3Q0S3U0"/>
<dbReference type="Pfam" id="PF13847">
    <property type="entry name" value="Methyltransf_31"/>
    <property type="match status" value="1"/>
</dbReference>
<dbReference type="CDD" id="cd02440">
    <property type="entry name" value="AdoMet_MTases"/>
    <property type="match status" value="1"/>
</dbReference>
<name>A0A3Q0S3U0_AMPCI</name>
<reference evidence="2" key="1">
    <citation type="submission" date="2025-08" db="UniProtKB">
        <authorList>
            <consortium name="Ensembl"/>
        </authorList>
    </citation>
    <scope>IDENTIFICATION</scope>
</reference>
<protein>
    <recommendedName>
        <fullName evidence="1">Methyltransferase domain-containing protein</fullName>
    </recommendedName>
</protein>
<dbReference type="InterPro" id="IPR029063">
    <property type="entry name" value="SAM-dependent_MTases_sf"/>
</dbReference>
<sequence length="255" mass="28718">MFYFSSNSPAWTGIEHTAAGGLSLQSYIYSAHTNKLKKQTKNLFLRNTLSVWHAVHAYTEDIIRYRAPQLVVNFLNDHFCGNREEVQVLDVACGSGLAAKLRGFRHFVGVDGSKGMLEQAAKTSLYQDLKLALLGTDPLPAETGQFDVVMIIGALRDGFVPVSVIRELCNATKPGGFVCMSRVDPKSESGDKYKASMEQELQLMVEEGLWSLVDTKELNRYMLDVYNDKSKKEEDEEYLHGTMYLYRKSLNKIII</sequence>
<dbReference type="Proteomes" id="UP000261340">
    <property type="component" value="Unplaced"/>
</dbReference>
<proteinExistence type="predicted"/>
<dbReference type="Gene3D" id="3.40.50.150">
    <property type="entry name" value="Vaccinia Virus protein VP39"/>
    <property type="match status" value="1"/>
</dbReference>
<dbReference type="SUPFAM" id="SSF53335">
    <property type="entry name" value="S-adenosyl-L-methionine-dependent methyltransferases"/>
    <property type="match status" value="1"/>
</dbReference>